<evidence type="ECO:0000256" key="3">
    <source>
        <dbReference type="ARBA" id="ARBA00022989"/>
    </source>
</evidence>
<feature type="region of interest" description="Disordered" evidence="5">
    <location>
        <begin position="1"/>
        <end position="46"/>
    </location>
</feature>
<dbReference type="STRING" id="4097.A0A1S3ZC17"/>
<evidence type="ECO:0000256" key="6">
    <source>
        <dbReference type="SAM" id="Phobius"/>
    </source>
</evidence>
<dbReference type="Proteomes" id="UP000790787">
    <property type="component" value="Chromosome 15"/>
</dbReference>
<evidence type="ECO:0000313" key="8">
    <source>
        <dbReference type="Proteomes" id="UP000790787"/>
    </source>
</evidence>
<dbReference type="PaxDb" id="4097-A0A1S3ZC17"/>
<dbReference type="AlphaFoldDB" id="A0A1S3ZC17"/>
<reference evidence="8" key="1">
    <citation type="journal article" date="2014" name="Nat. Commun.">
        <title>The tobacco genome sequence and its comparison with those of tomato and potato.</title>
        <authorList>
            <person name="Sierro N."/>
            <person name="Battey J.N."/>
            <person name="Ouadi S."/>
            <person name="Bakaher N."/>
            <person name="Bovet L."/>
            <person name="Willig A."/>
            <person name="Goepfert S."/>
            <person name="Peitsch M.C."/>
            <person name="Ivanov N.V."/>
        </authorList>
    </citation>
    <scope>NUCLEOTIDE SEQUENCE [LARGE SCALE GENOMIC DNA]</scope>
</reference>
<dbReference type="InterPro" id="IPR044839">
    <property type="entry name" value="NDR1-like"/>
</dbReference>
<dbReference type="InterPro" id="IPR004864">
    <property type="entry name" value="LEA_2"/>
</dbReference>
<dbReference type="GO" id="GO:0016020">
    <property type="term" value="C:membrane"/>
    <property type="evidence" value="ECO:0007669"/>
    <property type="project" value="UniProtKB-SubCell"/>
</dbReference>
<name>A0A1S3ZC17_TOBAC</name>
<gene>
    <name evidence="9" type="primary">LOC107785066</name>
</gene>
<dbReference type="KEGG" id="nta:107785066"/>
<keyword evidence="4 6" id="KW-0472">Membrane</keyword>
<organism evidence="8 9">
    <name type="scientific">Nicotiana tabacum</name>
    <name type="common">Common tobacco</name>
    <dbReference type="NCBI Taxonomy" id="4097"/>
    <lineage>
        <taxon>Eukaryota</taxon>
        <taxon>Viridiplantae</taxon>
        <taxon>Streptophyta</taxon>
        <taxon>Embryophyta</taxon>
        <taxon>Tracheophyta</taxon>
        <taxon>Spermatophyta</taxon>
        <taxon>Magnoliopsida</taxon>
        <taxon>eudicotyledons</taxon>
        <taxon>Gunneridae</taxon>
        <taxon>Pentapetalae</taxon>
        <taxon>asterids</taxon>
        <taxon>lamiids</taxon>
        <taxon>Solanales</taxon>
        <taxon>Solanaceae</taxon>
        <taxon>Nicotianoideae</taxon>
        <taxon>Nicotianeae</taxon>
        <taxon>Nicotiana</taxon>
    </lineage>
</organism>
<keyword evidence="8" id="KW-1185">Reference proteome</keyword>
<reference evidence="9" key="2">
    <citation type="submission" date="2025-08" db="UniProtKB">
        <authorList>
            <consortium name="RefSeq"/>
        </authorList>
    </citation>
    <scope>IDENTIFICATION</scope>
    <source>
        <tissue evidence="9">Leaf</tissue>
    </source>
</reference>
<accession>A0A1S3ZC17</accession>
<evidence type="ECO:0000259" key="7">
    <source>
        <dbReference type="Pfam" id="PF03168"/>
    </source>
</evidence>
<keyword evidence="3 6" id="KW-1133">Transmembrane helix</keyword>
<keyword evidence="2 6" id="KW-0812">Transmembrane</keyword>
<dbReference type="Pfam" id="PF03168">
    <property type="entry name" value="LEA_2"/>
    <property type="match status" value="1"/>
</dbReference>
<feature type="domain" description="Late embryogenesis abundant protein LEA-2 subgroup" evidence="7">
    <location>
        <begin position="132"/>
        <end position="235"/>
    </location>
</feature>
<evidence type="ECO:0000256" key="1">
    <source>
        <dbReference type="ARBA" id="ARBA00004167"/>
    </source>
</evidence>
<comment type="subcellular location">
    <subcellularLocation>
        <location evidence="1">Membrane</location>
        <topology evidence="1">Single-pass membrane protein</topology>
    </subcellularLocation>
</comment>
<feature type="transmembrane region" description="Helical" evidence="6">
    <location>
        <begin position="66"/>
        <end position="96"/>
    </location>
</feature>
<evidence type="ECO:0000256" key="2">
    <source>
        <dbReference type="ARBA" id="ARBA00022692"/>
    </source>
</evidence>
<evidence type="ECO:0000256" key="4">
    <source>
        <dbReference type="ARBA" id="ARBA00023136"/>
    </source>
</evidence>
<dbReference type="PANTHER" id="PTHR31234">
    <property type="entry name" value="LATE EMBRYOGENESIS ABUNDANT (LEA) HYDROXYPROLINE-RICH GLYCOPROTEIN FAMILY"/>
    <property type="match status" value="1"/>
</dbReference>
<dbReference type="SUPFAM" id="SSF117070">
    <property type="entry name" value="LEA14-like"/>
    <property type="match status" value="1"/>
</dbReference>
<proteinExistence type="predicted"/>
<dbReference type="GO" id="GO:0098542">
    <property type="term" value="P:defense response to other organism"/>
    <property type="evidence" value="ECO:0007669"/>
    <property type="project" value="InterPro"/>
</dbReference>
<dbReference type="RefSeq" id="XP_016461777.1">
    <property type="nucleotide sequence ID" value="XM_016606291.2"/>
</dbReference>
<evidence type="ECO:0000313" key="9">
    <source>
        <dbReference type="RefSeq" id="XP_016461777.1"/>
    </source>
</evidence>
<protein>
    <submittedName>
        <fullName evidence="9">NDR1/HIN1-like protein 6</fullName>
    </submittedName>
</protein>
<feature type="compositionally biased region" description="Low complexity" evidence="5">
    <location>
        <begin position="14"/>
        <end position="28"/>
    </location>
</feature>
<evidence type="ECO:0000256" key="5">
    <source>
        <dbReference type="SAM" id="MobiDB-lite"/>
    </source>
</evidence>
<sequence>MTDRVHPSAKSNGTTTATTNPTATTAKPPQFPPVKNQMYNPNRIPYRPTPTAYHRHNRRRCSCRRCFCLSCFWSLLVICTLLLLAAIAGAAFYFLFRPKPPTFSVSSLKITQFKLITSSDDATRLSTKLNLTLSAKNPNKKLIYNYDDISMTLQSNNVVISNGSFHGFSNGPNNVTIIHSTLSMASEILDADSVTSLKSDLKRKHGLPLKIFLDTTVVAKMDKLKSKKVGIRVTCEGIHGVIPKGKAPAVASITNAKCKADLRMKIFKWYF</sequence>
<dbReference type="PANTHER" id="PTHR31234:SF29">
    <property type="entry name" value="LATE EMBRYOGENESIS ABUNDANT PROTEIN LEA-2 SUBGROUP DOMAIN-CONTAINING PROTEIN"/>
    <property type="match status" value="1"/>
</dbReference>
<dbReference type="OMA" id="FLYHPQR"/>
<dbReference type="OrthoDB" id="777167at2759"/>
<dbReference type="GeneID" id="107785066"/>
<dbReference type="RefSeq" id="XP_016461777.1">
    <property type="nucleotide sequence ID" value="XM_016606291.1"/>
</dbReference>